<dbReference type="InterPro" id="IPR012551">
    <property type="entry name" value="DUF1707_SHOCT-like"/>
</dbReference>
<gene>
    <name evidence="3" type="ORF">HNR23_002785</name>
</gene>
<keyword evidence="1" id="KW-1133">Transmembrane helix</keyword>
<dbReference type="Proteomes" id="UP000546642">
    <property type="component" value="Unassembled WGS sequence"/>
</dbReference>
<evidence type="ECO:0000259" key="2">
    <source>
        <dbReference type="Pfam" id="PF08044"/>
    </source>
</evidence>
<evidence type="ECO:0000256" key="1">
    <source>
        <dbReference type="SAM" id="Phobius"/>
    </source>
</evidence>
<keyword evidence="4" id="KW-1185">Reference proteome</keyword>
<dbReference type="Pfam" id="PF08044">
    <property type="entry name" value="DUF1707"/>
    <property type="match status" value="1"/>
</dbReference>
<dbReference type="PANTHER" id="PTHR40763">
    <property type="entry name" value="MEMBRANE PROTEIN-RELATED"/>
    <property type="match status" value="1"/>
</dbReference>
<organism evidence="3 4">
    <name type="scientific">Nocardiopsis mwathae</name>
    <dbReference type="NCBI Taxonomy" id="1472723"/>
    <lineage>
        <taxon>Bacteria</taxon>
        <taxon>Bacillati</taxon>
        <taxon>Actinomycetota</taxon>
        <taxon>Actinomycetes</taxon>
        <taxon>Streptosporangiales</taxon>
        <taxon>Nocardiopsidaceae</taxon>
        <taxon>Nocardiopsis</taxon>
    </lineage>
</organism>
<keyword evidence="1" id="KW-0472">Membrane</keyword>
<reference evidence="3 4" key="1">
    <citation type="submission" date="2020-08" db="EMBL/GenBank/DDBJ databases">
        <title>Sequencing the genomes of 1000 actinobacteria strains.</title>
        <authorList>
            <person name="Klenk H.-P."/>
        </authorList>
    </citation>
    <scope>NUCLEOTIDE SEQUENCE [LARGE SCALE GENOMIC DNA]</scope>
    <source>
        <strain evidence="3 4">DSM 46659</strain>
    </source>
</reference>
<feature type="domain" description="DUF1707" evidence="2">
    <location>
        <begin position="11"/>
        <end position="63"/>
    </location>
</feature>
<dbReference type="RefSeq" id="WP_394353775.1">
    <property type="nucleotide sequence ID" value="NZ_JACHDS010000001.1"/>
</dbReference>
<evidence type="ECO:0000313" key="4">
    <source>
        <dbReference type="Proteomes" id="UP000546642"/>
    </source>
</evidence>
<comment type="caution">
    <text evidence="3">The sequence shown here is derived from an EMBL/GenBank/DDBJ whole genome shotgun (WGS) entry which is preliminary data.</text>
</comment>
<accession>A0A7W9YIS7</accession>
<dbReference type="EMBL" id="JACHDS010000001">
    <property type="protein sequence ID" value="MBB6172725.1"/>
    <property type="molecule type" value="Genomic_DNA"/>
</dbReference>
<name>A0A7W9YIS7_9ACTN</name>
<dbReference type="PANTHER" id="PTHR40763:SF4">
    <property type="entry name" value="DUF1707 DOMAIN-CONTAINING PROTEIN"/>
    <property type="match status" value="1"/>
</dbReference>
<evidence type="ECO:0000313" key="3">
    <source>
        <dbReference type="EMBL" id="MBB6172725.1"/>
    </source>
</evidence>
<sequence>MSSDITPHSGMRASDADRDAVAQRLASALSEGRLDLAEYERRLDTAMTATVMGELQPLTADLPTPARPEEQPVDLAAVGERDAAPSAWREWFDEWRWWLGGAIIMIGIWGATSLSAGEFQHFWPAIPLGIWAAILIAHVVFPSDHGKKRDRKDKEDDWY</sequence>
<feature type="transmembrane region" description="Helical" evidence="1">
    <location>
        <begin position="97"/>
        <end position="116"/>
    </location>
</feature>
<dbReference type="AlphaFoldDB" id="A0A7W9YIS7"/>
<feature type="transmembrane region" description="Helical" evidence="1">
    <location>
        <begin position="122"/>
        <end position="141"/>
    </location>
</feature>
<proteinExistence type="predicted"/>
<protein>
    <recommendedName>
        <fullName evidence="2">DUF1707 domain-containing protein</fullName>
    </recommendedName>
</protein>
<keyword evidence="1" id="KW-0812">Transmembrane</keyword>